<sequence>MNTLRFGGRVSTVIEHLVGRNLGNASGFPGLDLLTVDEAEALRDLFCACADLHHELRSANAQGHRVDQLLGNAQRYGEGRAFTGHADALLELGTATVDYLNAVESLAWRHISACVVFATALLERLAHGNPGFSPGDLRQLTAEPTLSDLRAALSLQGAVLLPGSSDGLVRQFDRDREKMLIDVEFLGRASPKGALDWRVTEELEAASFGDMEPWFAWADQLVSLEIVVRARSDRR</sequence>
<accession>A0A4U5W3S9</accession>
<dbReference type="AlphaFoldDB" id="A0A4U5W3S9"/>
<proteinExistence type="predicted"/>
<gene>
    <name evidence="1" type="ORF">E4U92_34935</name>
</gene>
<organism evidence="1 2">
    <name type="scientific">Streptomyces galbus</name>
    <dbReference type="NCBI Taxonomy" id="33898"/>
    <lineage>
        <taxon>Bacteria</taxon>
        <taxon>Bacillati</taxon>
        <taxon>Actinomycetota</taxon>
        <taxon>Actinomycetes</taxon>
        <taxon>Kitasatosporales</taxon>
        <taxon>Streptomycetaceae</taxon>
        <taxon>Streptomyces</taxon>
    </lineage>
</organism>
<name>A0A4U5W3S9_STRGB</name>
<dbReference type="RefSeq" id="WP_137304475.1">
    <property type="nucleotide sequence ID" value="NZ_BMVD01000019.1"/>
</dbReference>
<dbReference type="Proteomes" id="UP000308632">
    <property type="component" value="Unassembled WGS sequence"/>
</dbReference>
<dbReference type="EMBL" id="SZPR01000043">
    <property type="protein sequence ID" value="TKS96064.1"/>
    <property type="molecule type" value="Genomic_DNA"/>
</dbReference>
<protein>
    <submittedName>
        <fullName evidence="1">Uncharacterized protein</fullName>
    </submittedName>
</protein>
<comment type="caution">
    <text evidence="1">The sequence shown here is derived from an EMBL/GenBank/DDBJ whole genome shotgun (WGS) entry which is preliminary data.</text>
</comment>
<evidence type="ECO:0000313" key="1">
    <source>
        <dbReference type="EMBL" id="TKS96064.1"/>
    </source>
</evidence>
<reference evidence="1 2" key="1">
    <citation type="submission" date="2019-04" db="EMBL/GenBank/DDBJ databases">
        <title>Streptomyces lasaliensis sp.nov., an Actinomycete isolated from soil which produces the polyether antibiotic lasalocid.</title>
        <authorList>
            <person name="Erwin G."/>
            <person name="Haber C."/>
        </authorList>
    </citation>
    <scope>NUCLEOTIDE SEQUENCE [LARGE SCALE GENOMIC DNA]</scope>
    <source>
        <strain evidence="1 2">DSM 40089</strain>
    </source>
</reference>
<evidence type="ECO:0000313" key="2">
    <source>
        <dbReference type="Proteomes" id="UP000308632"/>
    </source>
</evidence>